<accession>A0A6A6AWM0</accession>
<name>A0A6A6AWM0_9PEZI</name>
<dbReference type="RefSeq" id="XP_033391093.1">
    <property type="nucleotide sequence ID" value="XM_033541532.1"/>
</dbReference>
<organism evidence="2 3">
    <name type="scientific">Aplosporella prunicola CBS 121167</name>
    <dbReference type="NCBI Taxonomy" id="1176127"/>
    <lineage>
        <taxon>Eukaryota</taxon>
        <taxon>Fungi</taxon>
        <taxon>Dikarya</taxon>
        <taxon>Ascomycota</taxon>
        <taxon>Pezizomycotina</taxon>
        <taxon>Dothideomycetes</taxon>
        <taxon>Dothideomycetes incertae sedis</taxon>
        <taxon>Botryosphaeriales</taxon>
        <taxon>Aplosporellaceae</taxon>
        <taxon>Aplosporella</taxon>
    </lineage>
</organism>
<dbReference type="GeneID" id="54299028"/>
<gene>
    <name evidence="2" type="ORF">K452DRAFT_293261</name>
</gene>
<dbReference type="Proteomes" id="UP000799438">
    <property type="component" value="Unassembled WGS sequence"/>
</dbReference>
<reference evidence="2" key="1">
    <citation type="journal article" date="2020" name="Stud. Mycol.">
        <title>101 Dothideomycetes genomes: a test case for predicting lifestyles and emergence of pathogens.</title>
        <authorList>
            <person name="Haridas S."/>
            <person name="Albert R."/>
            <person name="Binder M."/>
            <person name="Bloem J."/>
            <person name="Labutti K."/>
            <person name="Salamov A."/>
            <person name="Andreopoulos B."/>
            <person name="Baker S."/>
            <person name="Barry K."/>
            <person name="Bills G."/>
            <person name="Bluhm B."/>
            <person name="Cannon C."/>
            <person name="Castanera R."/>
            <person name="Culley D."/>
            <person name="Daum C."/>
            <person name="Ezra D."/>
            <person name="Gonzalez J."/>
            <person name="Henrissat B."/>
            <person name="Kuo A."/>
            <person name="Liang C."/>
            <person name="Lipzen A."/>
            <person name="Lutzoni F."/>
            <person name="Magnuson J."/>
            <person name="Mondo S."/>
            <person name="Nolan M."/>
            <person name="Ohm R."/>
            <person name="Pangilinan J."/>
            <person name="Park H.-J."/>
            <person name="Ramirez L."/>
            <person name="Alfaro M."/>
            <person name="Sun H."/>
            <person name="Tritt A."/>
            <person name="Yoshinaga Y."/>
            <person name="Zwiers L.-H."/>
            <person name="Turgeon B."/>
            <person name="Goodwin S."/>
            <person name="Spatafora J."/>
            <person name="Crous P."/>
            <person name="Grigoriev I."/>
        </authorList>
    </citation>
    <scope>NUCLEOTIDE SEQUENCE</scope>
    <source>
        <strain evidence="2">CBS 121167</strain>
    </source>
</reference>
<evidence type="ECO:0000313" key="2">
    <source>
        <dbReference type="EMBL" id="KAF2135375.1"/>
    </source>
</evidence>
<keyword evidence="1" id="KW-0812">Transmembrane</keyword>
<keyword evidence="1" id="KW-1133">Transmembrane helix</keyword>
<dbReference type="AlphaFoldDB" id="A0A6A6AWM0"/>
<sequence>MPARAQPQTPLAQADLPQRAGSLARVCTLLIAAAAVVRVVERKRYPNPPSRGAAP</sequence>
<dbReference type="EMBL" id="ML995592">
    <property type="protein sequence ID" value="KAF2135375.1"/>
    <property type="molecule type" value="Genomic_DNA"/>
</dbReference>
<feature type="transmembrane region" description="Helical" evidence="1">
    <location>
        <begin position="20"/>
        <end position="40"/>
    </location>
</feature>
<evidence type="ECO:0000256" key="1">
    <source>
        <dbReference type="SAM" id="Phobius"/>
    </source>
</evidence>
<protein>
    <submittedName>
        <fullName evidence="2">Uncharacterized protein</fullName>
    </submittedName>
</protein>
<keyword evidence="1" id="KW-0472">Membrane</keyword>
<proteinExistence type="predicted"/>
<keyword evidence="3" id="KW-1185">Reference proteome</keyword>
<evidence type="ECO:0000313" key="3">
    <source>
        <dbReference type="Proteomes" id="UP000799438"/>
    </source>
</evidence>